<dbReference type="AlphaFoldDB" id="A0A6G2CHQ0"/>
<dbReference type="GO" id="GO:0016757">
    <property type="term" value="F:glycosyltransferase activity"/>
    <property type="evidence" value="ECO:0007669"/>
    <property type="project" value="UniProtKB-KW"/>
</dbReference>
<feature type="domain" description="Glycosyltransferase 2-like" evidence="3">
    <location>
        <begin position="5"/>
        <end position="128"/>
    </location>
</feature>
<evidence type="ECO:0000313" key="4">
    <source>
        <dbReference type="EMBL" id="MTL93059.1"/>
    </source>
</evidence>
<dbReference type="InterPro" id="IPR001173">
    <property type="entry name" value="Glyco_trans_2-like"/>
</dbReference>
<comment type="caution">
    <text evidence="4">The sequence shown here is derived from an EMBL/GenBank/DDBJ whole genome shotgun (WGS) entry which is preliminary data.</text>
</comment>
<dbReference type="RefSeq" id="WP_129821270.1">
    <property type="nucleotide sequence ID" value="NZ_CAJJOK010000002.1"/>
</dbReference>
<keyword evidence="2 4" id="KW-0808">Transferase</keyword>
<organism evidence="4">
    <name type="scientific">Turicibacter sanguinis</name>
    <dbReference type="NCBI Taxonomy" id="154288"/>
    <lineage>
        <taxon>Bacteria</taxon>
        <taxon>Bacillati</taxon>
        <taxon>Bacillota</taxon>
        <taxon>Erysipelotrichia</taxon>
        <taxon>Erysipelotrichales</taxon>
        <taxon>Turicibacteraceae</taxon>
        <taxon>Turicibacter</taxon>
    </lineage>
</organism>
<protein>
    <submittedName>
        <fullName evidence="4">Glycosyltransferase</fullName>
    </submittedName>
</protein>
<accession>A0A6G2CHQ0</accession>
<dbReference type="InterPro" id="IPR029044">
    <property type="entry name" value="Nucleotide-diphossugar_trans"/>
</dbReference>
<keyword evidence="1" id="KW-0328">Glycosyltransferase</keyword>
<evidence type="ECO:0000256" key="2">
    <source>
        <dbReference type="ARBA" id="ARBA00022679"/>
    </source>
</evidence>
<gene>
    <name evidence="4" type="ORF">GMA64_00775</name>
</gene>
<reference evidence="4" key="1">
    <citation type="journal article" date="2019" name="Nat. Med.">
        <title>A library of human gut bacterial isolates paired with longitudinal multiomics data enables mechanistic microbiome research.</title>
        <authorList>
            <person name="Poyet M."/>
            <person name="Groussin M."/>
            <person name="Gibbons S.M."/>
            <person name="Avila-Pacheco J."/>
            <person name="Jiang X."/>
            <person name="Kearney S.M."/>
            <person name="Perrotta A.R."/>
            <person name="Berdy B."/>
            <person name="Zhao S."/>
            <person name="Lieberman T.D."/>
            <person name="Swanson P.K."/>
            <person name="Smith M."/>
            <person name="Roesemann S."/>
            <person name="Alexander J.E."/>
            <person name="Rich S.A."/>
            <person name="Livny J."/>
            <person name="Vlamakis H."/>
            <person name="Clish C."/>
            <person name="Bullock K."/>
            <person name="Deik A."/>
            <person name="Scott J."/>
            <person name="Pierce K.A."/>
            <person name="Xavier R.J."/>
            <person name="Alm E.J."/>
        </authorList>
    </citation>
    <scope>NUCLEOTIDE SEQUENCE</scope>
    <source>
        <strain evidence="4">BIOML-A179</strain>
    </source>
</reference>
<dbReference type="Gene3D" id="3.90.550.10">
    <property type="entry name" value="Spore Coat Polysaccharide Biosynthesis Protein SpsA, Chain A"/>
    <property type="match status" value="1"/>
</dbReference>
<dbReference type="SUPFAM" id="SSF53448">
    <property type="entry name" value="Nucleotide-diphospho-sugar transferases"/>
    <property type="match status" value="1"/>
</dbReference>
<evidence type="ECO:0000256" key="1">
    <source>
        <dbReference type="ARBA" id="ARBA00022676"/>
    </source>
</evidence>
<dbReference type="CDD" id="cd00761">
    <property type="entry name" value="Glyco_tranf_GTA_type"/>
    <property type="match status" value="1"/>
</dbReference>
<proteinExistence type="predicted"/>
<dbReference type="PANTHER" id="PTHR22916:SF51">
    <property type="entry name" value="GLYCOSYLTRANSFERASE EPSH-RELATED"/>
    <property type="match status" value="1"/>
</dbReference>
<dbReference type="Pfam" id="PF00535">
    <property type="entry name" value="Glycos_transf_2"/>
    <property type="match status" value="1"/>
</dbReference>
<dbReference type="PANTHER" id="PTHR22916">
    <property type="entry name" value="GLYCOSYLTRANSFERASE"/>
    <property type="match status" value="1"/>
</dbReference>
<evidence type="ECO:0000259" key="3">
    <source>
        <dbReference type="Pfam" id="PF00535"/>
    </source>
</evidence>
<sequence length="321" mass="38111">MPKVSIIVPVYNVEKYLEKCLDSLVNQTLQDIEIIVVNDSTPDDSQIIIDRYVKQYPHLIKSYIKPNGGIADTRNFGISKVTGEYFGFVDSDDYVELTMFEKMYEEAIKKDADLVSCNFYWEYPDKLVQATDGPFKDNREYMTEMIATLWTKIYKTSWFNSLDIKFPSGLRYEDSSLLIRLAPHIRRFGFVGEPFVHYVQRTGSITHTHNHRVRDMLEVFSGIYDYFKQHNLIESYHEELEYLFIKYFLGSSFLRAAQIKDKTERKYVLSNGWKLLNETFPNWKKNHYLNKKKDKKHLYFRMMNSFSYWGFAKVFSVIKRG</sequence>
<dbReference type="EMBL" id="WMQV01000001">
    <property type="protein sequence ID" value="MTL93059.1"/>
    <property type="molecule type" value="Genomic_DNA"/>
</dbReference>
<name>A0A6G2CHQ0_9FIRM</name>